<reference evidence="3 4" key="1">
    <citation type="submission" date="2016-08" db="EMBL/GenBank/DDBJ databases">
        <title>Draft genome sequence of Candidatus Piscirickettsia litoralis, from seawater.</title>
        <authorList>
            <person name="Wan X."/>
            <person name="Lee A.J."/>
            <person name="Hou S."/>
            <person name="Donachie S.P."/>
        </authorList>
    </citation>
    <scope>NUCLEOTIDE SEQUENCE [LARGE SCALE GENOMIC DNA]</scope>
    <source>
        <strain evidence="3 4">Y2</strain>
    </source>
</reference>
<dbReference type="Proteomes" id="UP000094329">
    <property type="component" value="Unassembled WGS sequence"/>
</dbReference>
<comment type="caution">
    <text evidence="1">Lacks conserved residue(s) required for the propagation of feature annotation.</text>
</comment>
<comment type="caution">
    <text evidence="3">The sequence shown here is derived from an EMBL/GenBank/DDBJ whole genome shotgun (WGS) entry which is preliminary data.</text>
</comment>
<evidence type="ECO:0000313" key="3">
    <source>
        <dbReference type="EMBL" id="ODN43832.1"/>
    </source>
</evidence>
<dbReference type="EMBL" id="MDTU01000001">
    <property type="protein sequence ID" value="ODN43832.1"/>
    <property type="molecule type" value="Genomic_DNA"/>
</dbReference>
<accession>A0ABX3A4Q5</accession>
<dbReference type="RefSeq" id="WP_069313628.1">
    <property type="nucleotide sequence ID" value="NZ_MDTU01000001.1"/>
</dbReference>
<evidence type="ECO:0000256" key="1">
    <source>
        <dbReference type="PROSITE-ProRule" id="PRU00169"/>
    </source>
</evidence>
<dbReference type="Pfam" id="PF00072">
    <property type="entry name" value="Response_reg"/>
    <property type="match status" value="1"/>
</dbReference>
<evidence type="ECO:0000259" key="2">
    <source>
        <dbReference type="PROSITE" id="PS50110"/>
    </source>
</evidence>
<feature type="domain" description="Response regulatory" evidence="2">
    <location>
        <begin position="3"/>
        <end position="113"/>
    </location>
</feature>
<organism evidence="3 4">
    <name type="scientific">Piscirickettsia litoralis</name>
    <dbReference type="NCBI Taxonomy" id="1891921"/>
    <lineage>
        <taxon>Bacteria</taxon>
        <taxon>Pseudomonadati</taxon>
        <taxon>Pseudomonadota</taxon>
        <taxon>Gammaproteobacteria</taxon>
        <taxon>Thiotrichales</taxon>
        <taxon>Piscirickettsiaceae</taxon>
        <taxon>Piscirickettsia</taxon>
    </lineage>
</organism>
<dbReference type="Gene3D" id="3.40.50.2300">
    <property type="match status" value="1"/>
</dbReference>
<protein>
    <recommendedName>
        <fullName evidence="2">Response regulatory domain-containing protein</fullName>
    </recommendedName>
</protein>
<dbReference type="SUPFAM" id="SSF52172">
    <property type="entry name" value="CheY-like"/>
    <property type="match status" value="1"/>
</dbReference>
<dbReference type="InterPro" id="IPR001789">
    <property type="entry name" value="Sig_transdc_resp-reg_receiver"/>
</dbReference>
<dbReference type="InterPro" id="IPR011006">
    <property type="entry name" value="CheY-like_superfamily"/>
</dbReference>
<dbReference type="PROSITE" id="PS50110">
    <property type="entry name" value="RESPONSE_REGULATORY"/>
    <property type="match status" value="1"/>
</dbReference>
<evidence type="ECO:0000313" key="4">
    <source>
        <dbReference type="Proteomes" id="UP000094329"/>
    </source>
</evidence>
<name>A0ABX3A4Q5_9GAMM</name>
<keyword evidence="4" id="KW-1185">Reference proteome</keyword>
<gene>
    <name evidence="3" type="ORF">BGC07_14195</name>
</gene>
<proteinExistence type="predicted"/>
<sequence length="128" mass="14567">MGHRTIIFDNERNCTELKSLLENSSFEVIMTAQDPTSLHSIYEIHLPHLVIIQFSGLAELNKLYSRHRNANIVVNLENHQAQQVEDAFNHGAKGYLTQPYERGKLIATLTAAMNIPNSKFHIKDSSCY</sequence>